<dbReference type="Proteomes" id="UP001500393">
    <property type="component" value="Unassembled WGS sequence"/>
</dbReference>
<accession>A0ABP4NNI2</accession>
<dbReference type="InterPro" id="IPR004378">
    <property type="entry name" value="F420H2_quin_Rdtase"/>
</dbReference>
<proteinExistence type="predicted"/>
<gene>
    <name evidence="1" type="ORF">GCM10009789_15510</name>
</gene>
<organism evidence="1 2">
    <name type="scientific">Kribbella sancticallisti</name>
    <dbReference type="NCBI Taxonomy" id="460087"/>
    <lineage>
        <taxon>Bacteria</taxon>
        <taxon>Bacillati</taxon>
        <taxon>Actinomycetota</taxon>
        <taxon>Actinomycetes</taxon>
        <taxon>Propionibacteriales</taxon>
        <taxon>Kribbellaceae</taxon>
        <taxon>Kribbella</taxon>
    </lineage>
</organism>
<dbReference type="EMBL" id="BAAAOS010000017">
    <property type="protein sequence ID" value="GAA1563348.1"/>
    <property type="molecule type" value="Genomic_DNA"/>
</dbReference>
<dbReference type="InterPro" id="IPR012349">
    <property type="entry name" value="Split_barrel_FMN-bd"/>
</dbReference>
<keyword evidence="2" id="KW-1185">Reference proteome</keyword>
<dbReference type="Pfam" id="PF04075">
    <property type="entry name" value="F420H2_quin_red"/>
    <property type="match status" value="1"/>
</dbReference>
<reference evidence="2" key="1">
    <citation type="journal article" date="2019" name="Int. J. Syst. Evol. Microbiol.">
        <title>The Global Catalogue of Microorganisms (GCM) 10K type strain sequencing project: providing services to taxonomists for standard genome sequencing and annotation.</title>
        <authorList>
            <consortium name="The Broad Institute Genomics Platform"/>
            <consortium name="The Broad Institute Genome Sequencing Center for Infectious Disease"/>
            <person name="Wu L."/>
            <person name="Ma J."/>
        </authorList>
    </citation>
    <scope>NUCLEOTIDE SEQUENCE [LARGE SCALE GENOMIC DNA]</scope>
    <source>
        <strain evidence="2">JCM 14969</strain>
    </source>
</reference>
<name>A0ABP4NNI2_9ACTN</name>
<dbReference type="NCBIfam" id="TIGR00026">
    <property type="entry name" value="hi_GC_TIGR00026"/>
    <property type="match status" value="1"/>
</dbReference>
<protein>
    <submittedName>
        <fullName evidence="1">Nitroreductase family deazaflavin-dependent oxidoreductase</fullName>
    </submittedName>
</protein>
<comment type="caution">
    <text evidence="1">The sequence shown here is derived from an EMBL/GenBank/DDBJ whole genome shotgun (WGS) entry which is preliminary data.</text>
</comment>
<sequence length="168" mass="18748">MSTESTALTNREAIPMQNYDDKRLVTVGGRSGALLNKTVGRLAKLGISLMGSRLLSVRGRKSGEWRSTPVNLLTIDGQRYLLAPRGHTQWVRNIRVTPEAQLRVGRRIETFRAEEIADADKPEVIRAYLKKWAWEVGAFFGDDVKADSSTETLLRVAPGFPVFKVHAV</sequence>
<evidence type="ECO:0000313" key="1">
    <source>
        <dbReference type="EMBL" id="GAA1563348.1"/>
    </source>
</evidence>
<dbReference type="Gene3D" id="2.30.110.10">
    <property type="entry name" value="Electron Transport, Fmn-binding Protein, Chain A"/>
    <property type="match status" value="1"/>
</dbReference>
<evidence type="ECO:0000313" key="2">
    <source>
        <dbReference type="Proteomes" id="UP001500393"/>
    </source>
</evidence>